<reference evidence="1 2" key="1">
    <citation type="submission" date="2007-08" db="EMBL/GenBank/DDBJ databases">
        <authorList>
            <consortium name="The Vibrio harveyi Genome Sequencing Project"/>
            <person name="Bassler B."/>
            <person name="Clifton S.W."/>
            <person name="Fulton L."/>
            <person name="Delehaunty K."/>
            <person name="Fronick C."/>
            <person name="Harrison M."/>
            <person name="Markivic C."/>
            <person name="Fulton R."/>
            <person name="Tin-Wollam A.-M."/>
            <person name="Shah N."/>
            <person name="Pepin K."/>
            <person name="Nash W."/>
            <person name="Thiruvilangam P."/>
            <person name="Bhonagiri V."/>
            <person name="Waters C."/>
            <person name="Tu K.C."/>
            <person name="Irgon J."/>
            <person name="Wilson R.K."/>
        </authorList>
    </citation>
    <scope>NUCLEOTIDE SEQUENCE [LARGE SCALE GENOMIC DNA]</scope>
    <source>
        <strain evidence="2">ATCC BAA-1116 / BB120</strain>
    </source>
</reference>
<organism evidence="1 2">
    <name type="scientific">Vibrio campbellii (strain ATCC BAA-1116)</name>
    <dbReference type="NCBI Taxonomy" id="2902295"/>
    <lineage>
        <taxon>Bacteria</taxon>
        <taxon>Pseudomonadati</taxon>
        <taxon>Pseudomonadota</taxon>
        <taxon>Gammaproteobacteria</taxon>
        <taxon>Vibrionales</taxon>
        <taxon>Vibrionaceae</taxon>
        <taxon>Vibrio</taxon>
    </lineage>
</organism>
<proteinExistence type="predicted"/>
<dbReference type="EMBL" id="CP000790">
    <property type="protein sequence ID" value="ABU72911.1"/>
    <property type="molecule type" value="Genomic_DNA"/>
</dbReference>
<dbReference type="AlphaFoldDB" id="A7N3C6"/>
<protein>
    <submittedName>
        <fullName evidence="1">Uncharacterized protein</fullName>
    </submittedName>
</protein>
<evidence type="ECO:0000313" key="1">
    <source>
        <dbReference type="EMBL" id="ABU72911.1"/>
    </source>
</evidence>
<dbReference type="KEGG" id="vha:VIBHAR_05004"/>
<accession>A7N3C6</accession>
<dbReference type="Proteomes" id="UP000008152">
    <property type="component" value="Chromosome II"/>
</dbReference>
<dbReference type="PATRIC" id="fig|338187.36.peg.3888"/>
<sequence length="41" mass="4890">MWQQSHQITKNSINLGHFTAETLNQNKPNTLFFPFYLRPLI</sequence>
<evidence type="ECO:0000313" key="2">
    <source>
        <dbReference type="Proteomes" id="UP000008152"/>
    </source>
</evidence>
<name>A7N3C6_VIBC1</name>
<gene>
    <name evidence="1" type="ordered locus">VIBHAR_05004</name>
</gene>